<feature type="domain" description="USP" evidence="1">
    <location>
        <begin position="1"/>
        <end position="114"/>
    </location>
</feature>
<dbReference type="EMBL" id="KV925725">
    <property type="protein sequence ID" value="PIO35284.1"/>
    <property type="molecule type" value="Genomic_DNA"/>
</dbReference>
<dbReference type="InterPro" id="IPR001394">
    <property type="entry name" value="Peptidase_C19_UCH"/>
</dbReference>
<dbReference type="GO" id="GO:0004843">
    <property type="term" value="F:cysteine-type deubiquitinase activity"/>
    <property type="evidence" value="ECO:0007669"/>
    <property type="project" value="InterPro"/>
</dbReference>
<dbReference type="Proteomes" id="UP000228934">
    <property type="component" value="Unassembled WGS sequence"/>
</dbReference>
<dbReference type="GO" id="GO:0005634">
    <property type="term" value="C:nucleus"/>
    <property type="evidence" value="ECO:0007669"/>
    <property type="project" value="TreeGrafter"/>
</dbReference>
<dbReference type="SUPFAM" id="SSF54001">
    <property type="entry name" value="Cysteine proteinases"/>
    <property type="match status" value="1"/>
</dbReference>
<keyword evidence="3" id="KW-1185">Reference proteome</keyword>
<protein>
    <recommendedName>
        <fullName evidence="1">USP domain-containing protein</fullName>
    </recommendedName>
</protein>
<sequence length="450" mass="52056">MRYTFNMVTMMKEKVNTHFSFPLRLDMTPYTEDFLMGKNDRIEGFKEEGEEAKETESYEYDLIGVTVHTGTADGGHYYSFIRDITKTYDSVTDKFMDFSFEKTHSAYMLFYKRVEPEEETSKEVKFDVSSELLELSTSFVLETFIHSKEKPTMLQWIELLTKQFNNSQAACEWFLDRMADDDWWPMQILIKCPNQIVRQMFQRLCIHVIQRLRSAHAHLYLQPGMEDGSDDMDGPVEDIGSRSCVTRFVKTLLSIMEHGVKPHSKHLTEYFAFLYEFVKMGEEESQFLLSLQAISTMVHFYMGTKGPENVEVLSEEEEGEEEEEEDILSLAEEKYRPAALEKMIALIAFLVEQSRSERCLNKCNIWFAYLIVVPLLCLLDCIDVIHIYSEADPRVSSLVTSISVWLKLVGGVFILPDLSHEAAGPPTLCLDSADWPCADHMHPPKNKKKT</sequence>
<dbReference type="InterPro" id="IPR028889">
    <property type="entry name" value="USP"/>
</dbReference>
<dbReference type="AlphaFoldDB" id="A0A2G9S5B4"/>
<dbReference type="PROSITE" id="PS00973">
    <property type="entry name" value="USP_2"/>
    <property type="match status" value="1"/>
</dbReference>
<dbReference type="Gene3D" id="3.90.70.10">
    <property type="entry name" value="Cysteine proteinases"/>
    <property type="match status" value="1"/>
</dbReference>
<dbReference type="Pfam" id="PF00443">
    <property type="entry name" value="UCH"/>
    <property type="match status" value="1"/>
</dbReference>
<dbReference type="PANTHER" id="PTHR24006">
    <property type="entry name" value="UBIQUITIN CARBOXYL-TERMINAL HYDROLASE"/>
    <property type="match status" value="1"/>
</dbReference>
<dbReference type="InterPro" id="IPR018200">
    <property type="entry name" value="USP_CS"/>
</dbReference>
<reference evidence="3" key="1">
    <citation type="journal article" date="2017" name="Nat. Commun.">
        <title>The North American bullfrog draft genome provides insight into hormonal regulation of long noncoding RNA.</title>
        <authorList>
            <person name="Hammond S.A."/>
            <person name="Warren R.L."/>
            <person name="Vandervalk B.P."/>
            <person name="Kucuk E."/>
            <person name="Khan H."/>
            <person name="Gibb E.A."/>
            <person name="Pandoh P."/>
            <person name="Kirk H."/>
            <person name="Zhao Y."/>
            <person name="Jones M."/>
            <person name="Mungall A.J."/>
            <person name="Coope R."/>
            <person name="Pleasance S."/>
            <person name="Moore R.A."/>
            <person name="Holt R.A."/>
            <person name="Round J.M."/>
            <person name="Ohora S."/>
            <person name="Walle B.V."/>
            <person name="Veldhoen N."/>
            <person name="Helbing C.C."/>
            <person name="Birol I."/>
        </authorList>
    </citation>
    <scope>NUCLEOTIDE SEQUENCE [LARGE SCALE GENOMIC DNA]</scope>
</reference>
<dbReference type="GO" id="GO:0016579">
    <property type="term" value="P:protein deubiquitination"/>
    <property type="evidence" value="ECO:0007669"/>
    <property type="project" value="InterPro"/>
</dbReference>
<dbReference type="Pfam" id="PF12030">
    <property type="entry name" value="DUF3517"/>
    <property type="match status" value="1"/>
</dbReference>
<dbReference type="PANTHER" id="PTHR24006:SF827">
    <property type="entry name" value="UBIQUITIN CARBOXYL-TERMINAL HYDROLASE 34"/>
    <property type="match status" value="1"/>
</dbReference>
<evidence type="ECO:0000313" key="3">
    <source>
        <dbReference type="Proteomes" id="UP000228934"/>
    </source>
</evidence>
<organism evidence="2 3">
    <name type="scientific">Aquarana catesbeiana</name>
    <name type="common">American bullfrog</name>
    <name type="synonym">Rana catesbeiana</name>
    <dbReference type="NCBI Taxonomy" id="8400"/>
    <lineage>
        <taxon>Eukaryota</taxon>
        <taxon>Metazoa</taxon>
        <taxon>Chordata</taxon>
        <taxon>Craniata</taxon>
        <taxon>Vertebrata</taxon>
        <taxon>Euteleostomi</taxon>
        <taxon>Amphibia</taxon>
        <taxon>Batrachia</taxon>
        <taxon>Anura</taxon>
        <taxon>Neobatrachia</taxon>
        <taxon>Ranoidea</taxon>
        <taxon>Ranidae</taxon>
        <taxon>Aquarana</taxon>
    </lineage>
</organism>
<dbReference type="InterPro" id="IPR038765">
    <property type="entry name" value="Papain-like_cys_pep_sf"/>
</dbReference>
<gene>
    <name evidence="2" type="ORF">AB205_0129550</name>
</gene>
<evidence type="ECO:0000259" key="1">
    <source>
        <dbReference type="PROSITE" id="PS50235"/>
    </source>
</evidence>
<dbReference type="InterPro" id="IPR021905">
    <property type="entry name" value="DUF3517"/>
</dbReference>
<name>A0A2G9S5B4_AQUCT</name>
<accession>A0A2G9S5B4</accession>
<dbReference type="GO" id="GO:0005829">
    <property type="term" value="C:cytosol"/>
    <property type="evidence" value="ECO:0007669"/>
    <property type="project" value="TreeGrafter"/>
</dbReference>
<evidence type="ECO:0000313" key="2">
    <source>
        <dbReference type="EMBL" id="PIO35284.1"/>
    </source>
</evidence>
<dbReference type="OrthoDB" id="289038at2759"/>
<proteinExistence type="predicted"/>
<dbReference type="PROSITE" id="PS50235">
    <property type="entry name" value="USP_3"/>
    <property type="match status" value="1"/>
</dbReference>
<dbReference type="InterPro" id="IPR050164">
    <property type="entry name" value="Peptidase_C19"/>
</dbReference>